<evidence type="ECO:0000256" key="1">
    <source>
        <dbReference type="ARBA" id="ARBA00007261"/>
    </source>
</evidence>
<proteinExistence type="inferred from homology"/>
<evidence type="ECO:0000259" key="3">
    <source>
        <dbReference type="Pfam" id="PF05193"/>
    </source>
</evidence>
<evidence type="ECO:0000259" key="2">
    <source>
        <dbReference type="Pfam" id="PF00675"/>
    </source>
</evidence>
<dbReference type="InterPro" id="IPR050361">
    <property type="entry name" value="MPP/UQCRC_Complex"/>
</dbReference>
<feature type="domain" description="Peptidase M16 N-terminal" evidence="2">
    <location>
        <begin position="29"/>
        <end position="153"/>
    </location>
</feature>
<sequence>MPRVGFLDKNHISGIKKVVLSNGITVFMEELPERKKAVFLAGIGAGSRDDPLDLQGISHLVEHIQFKSNQFRSAEEIPEDVEDGGGRIHAGTDSHSTVIYIDRIRPYLLSKNIRILYEIISNFEYNTDEIEREKLEALTEIRKHIEDPEEYYLGHLFIPSLLRKTFGEKPIPGNRKTIKKITKEDLVDFKKRFHLPNNMIIIVCGKFDGERVLKKIEGTFGRLKLKPLESREFKISLINRRKEIFKKRKGLGLVYLALGYRTSGFDSYDSLKLMLLDSILSSGMSSRLPKRLTNERGIGYDELQSVYDDYGGIGVFYITVGGFDPRRFKEARNIILKELEDLKTNLAGKREFLRAKNQLLSEADGAMDDLQSRAEWLSDCYFTKSIFDPRNLKKYISKISREAVRRTAQKYFGQNYTLTALVPENFEK</sequence>
<comment type="similarity">
    <text evidence="1">Belongs to the peptidase M16 family.</text>
</comment>
<evidence type="ECO:0000313" key="4">
    <source>
        <dbReference type="EMBL" id="PIU99692.1"/>
    </source>
</evidence>
<feature type="domain" description="Peptidase M16 C-terminal" evidence="3">
    <location>
        <begin position="180"/>
        <end position="359"/>
    </location>
</feature>
<dbReference type="Gene3D" id="3.30.830.10">
    <property type="entry name" value="Metalloenzyme, LuxS/M16 peptidase-like"/>
    <property type="match status" value="2"/>
</dbReference>
<dbReference type="GO" id="GO:0046872">
    <property type="term" value="F:metal ion binding"/>
    <property type="evidence" value="ECO:0007669"/>
    <property type="project" value="InterPro"/>
</dbReference>
<dbReference type="InterPro" id="IPR007863">
    <property type="entry name" value="Peptidase_M16_C"/>
</dbReference>
<dbReference type="SUPFAM" id="SSF63411">
    <property type="entry name" value="LuxS/MPP-like metallohydrolase"/>
    <property type="match status" value="2"/>
</dbReference>
<dbReference type="PANTHER" id="PTHR11851:SF49">
    <property type="entry name" value="MITOCHONDRIAL-PROCESSING PEPTIDASE SUBUNIT ALPHA"/>
    <property type="match status" value="1"/>
</dbReference>
<dbReference type="AlphaFoldDB" id="A0A2M7B993"/>
<dbReference type="InterPro" id="IPR011765">
    <property type="entry name" value="Pept_M16_N"/>
</dbReference>
<name>A0A2M7B993_9BACT</name>
<evidence type="ECO:0000313" key="5">
    <source>
        <dbReference type="Proteomes" id="UP000228561"/>
    </source>
</evidence>
<dbReference type="Pfam" id="PF05193">
    <property type="entry name" value="Peptidase_M16_C"/>
    <property type="match status" value="1"/>
</dbReference>
<accession>A0A2M7B993</accession>
<organism evidence="4 5">
    <name type="scientific">Candidatus Tagabacteria bacterium CG03_land_8_20_14_0_80_41_22</name>
    <dbReference type="NCBI Taxonomy" id="1975020"/>
    <lineage>
        <taxon>Bacteria</taxon>
        <taxon>Candidatus Tagaibacteriota</taxon>
    </lineage>
</organism>
<comment type="caution">
    <text evidence="4">The sequence shown here is derived from an EMBL/GenBank/DDBJ whole genome shotgun (WGS) entry which is preliminary data.</text>
</comment>
<reference evidence="5" key="1">
    <citation type="submission" date="2017-09" db="EMBL/GenBank/DDBJ databases">
        <title>Depth-based differentiation of microbial function through sediment-hosted aquifers and enrichment of novel symbionts in the deep terrestrial subsurface.</title>
        <authorList>
            <person name="Probst A.J."/>
            <person name="Ladd B."/>
            <person name="Jarett J.K."/>
            <person name="Geller-Mcgrath D.E."/>
            <person name="Sieber C.M.K."/>
            <person name="Emerson J.B."/>
            <person name="Anantharaman K."/>
            <person name="Thomas B.C."/>
            <person name="Malmstrom R."/>
            <person name="Stieglmeier M."/>
            <person name="Klingl A."/>
            <person name="Woyke T."/>
            <person name="Ryan C.M."/>
            <person name="Banfield J.F."/>
        </authorList>
    </citation>
    <scope>NUCLEOTIDE SEQUENCE [LARGE SCALE GENOMIC DNA]</scope>
</reference>
<dbReference type="Pfam" id="PF00675">
    <property type="entry name" value="Peptidase_M16"/>
    <property type="match status" value="1"/>
</dbReference>
<protein>
    <recommendedName>
        <fullName evidence="6">Insulinase family protein</fullName>
    </recommendedName>
</protein>
<dbReference type="InterPro" id="IPR011249">
    <property type="entry name" value="Metalloenz_LuxS/M16"/>
</dbReference>
<dbReference type="Proteomes" id="UP000228561">
    <property type="component" value="Unassembled WGS sequence"/>
</dbReference>
<dbReference type="EMBL" id="PEVG01000012">
    <property type="protein sequence ID" value="PIU99692.1"/>
    <property type="molecule type" value="Genomic_DNA"/>
</dbReference>
<gene>
    <name evidence="4" type="ORF">COS58_00985</name>
</gene>
<dbReference type="PANTHER" id="PTHR11851">
    <property type="entry name" value="METALLOPROTEASE"/>
    <property type="match status" value="1"/>
</dbReference>
<evidence type="ECO:0008006" key="6">
    <source>
        <dbReference type="Google" id="ProtNLM"/>
    </source>
</evidence>